<feature type="domain" description="Transposase Tc1-like" evidence="2">
    <location>
        <begin position="74"/>
        <end position="136"/>
    </location>
</feature>
<evidence type="ECO:0000313" key="4">
    <source>
        <dbReference type="EMBL" id="KAF2888980.1"/>
    </source>
</evidence>
<evidence type="ECO:0008006" key="6">
    <source>
        <dbReference type="Google" id="ProtNLM"/>
    </source>
</evidence>
<dbReference type="Pfam" id="PF13936">
    <property type="entry name" value="HTH_38"/>
    <property type="match status" value="1"/>
</dbReference>
<sequence>MVLSAEDCAKDVALVEDGRSQRYVARVLNVSHSTIQRVLARFRDTGRFIRRPGCDGKRKTTANNDRFLVFNTPRNCHLTSVETKNQLREVRGTEVRVWTVRRRLRELGLKACVPATGPKLLGHHPVARLQFAREHLIWNLAQWSTVGEGSPL</sequence>
<dbReference type="SUPFAM" id="SSF46689">
    <property type="entry name" value="Homeodomain-like"/>
    <property type="match status" value="1"/>
</dbReference>
<dbReference type="Proteomes" id="UP000801492">
    <property type="component" value="Unassembled WGS sequence"/>
</dbReference>
<dbReference type="InterPro" id="IPR002492">
    <property type="entry name" value="Transposase_Tc1-like"/>
</dbReference>
<dbReference type="Gene3D" id="1.10.10.10">
    <property type="entry name" value="Winged helix-like DNA-binding domain superfamily/Winged helix DNA-binding domain"/>
    <property type="match status" value="1"/>
</dbReference>
<dbReference type="GO" id="GO:0005634">
    <property type="term" value="C:nucleus"/>
    <property type="evidence" value="ECO:0007669"/>
    <property type="project" value="UniProtKB-SubCell"/>
</dbReference>
<dbReference type="Pfam" id="PF01498">
    <property type="entry name" value="HTH_Tnp_Tc3_2"/>
    <property type="match status" value="1"/>
</dbReference>
<dbReference type="InterPro" id="IPR036388">
    <property type="entry name" value="WH-like_DNA-bd_sf"/>
</dbReference>
<comment type="caution">
    <text evidence="4">The sequence shown here is derived from an EMBL/GenBank/DDBJ whole genome shotgun (WGS) entry which is preliminary data.</text>
</comment>
<evidence type="ECO:0000259" key="3">
    <source>
        <dbReference type="Pfam" id="PF13936"/>
    </source>
</evidence>
<accession>A0A8K0CKJ4</accession>
<dbReference type="InterPro" id="IPR025246">
    <property type="entry name" value="IS30-like_HTH"/>
</dbReference>
<dbReference type="OrthoDB" id="9996331at2759"/>
<dbReference type="AlphaFoldDB" id="A0A8K0CKJ4"/>
<dbReference type="InterPro" id="IPR009057">
    <property type="entry name" value="Homeodomain-like_sf"/>
</dbReference>
<feature type="domain" description="Transposase IS30-like HTH" evidence="3">
    <location>
        <begin position="14"/>
        <end position="41"/>
    </location>
</feature>
<proteinExistence type="predicted"/>
<dbReference type="EMBL" id="VTPC01072148">
    <property type="protein sequence ID" value="KAF2888980.1"/>
    <property type="molecule type" value="Genomic_DNA"/>
</dbReference>
<reference evidence="4" key="1">
    <citation type="submission" date="2019-08" db="EMBL/GenBank/DDBJ databases">
        <title>The genome of the North American firefly Photinus pyralis.</title>
        <authorList>
            <consortium name="Photinus pyralis genome working group"/>
            <person name="Fallon T.R."/>
            <person name="Sander Lower S.E."/>
            <person name="Weng J.-K."/>
        </authorList>
    </citation>
    <scope>NUCLEOTIDE SEQUENCE</scope>
    <source>
        <strain evidence="4">TRF0915ILg1</strain>
        <tissue evidence="4">Whole body</tissue>
    </source>
</reference>
<dbReference type="GO" id="GO:0003677">
    <property type="term" value="F:DNA binding"/>
    <property type="evidence" value="ECO:0007669"/>
    <property type="project" value="InterPro"/>
</dbReference>
<comment type="subcellular location">
    <subcellularLocation>
        <location evidence="1">Nucleus</location>
    </subcellularLocation>
</comment>
<organism evidence="4 5">
    <name type="scientific">Ignelater luminosus</name>
    <name type="common">Cucubano</name>
    <name type="synonym">Pyrophorus luminosus</name>
    <dbReference type="NCBI Taxonomy" id="2038154"/>
    <lineage>
        <taxon>Eukaryota</taxon>
        <taxon>Metazoa</taxon>
        <taxon>Ecdysozoa</taxon>
        <taxon>Arthropoda</taxon>
        <taxon>Hexapoda</taxon>
        <taxon>Insecta</taxon>
        <taxon>Pterygota</taxon>
        <taxon>Neoptera</taxon>
        <taxon>Endopterygota</taxon>
        <taxon>Coleoptera</taxon>
        <taxon>Polyphaga</taxon>
        <taxon>Elateriformia</taxon>
        <taxon>Elateroidea</taxon>
        <taxon>Elateridae</taxon>
        <taxon>Agrypninae</taxon>
        <taxon>Pyrophorini</taxon>
        <taxon>Ignelater</taxon>
    </lineage>
</organism>
<evidence type="ECO:0000256" key="1">
    <source>
        <dbReference type="ARBA" id="ARBA00004123"/>
    </source>
</evidence>
<evidence type="ECO:0000259" key="2">
    <source>
        <dbReference type="Pfam" id="PF01498"/>
    </source>
</evidence>
<keyword evidence="5" id="KW-1185">Reference proteome</keyword>
<name>A0A8K0CKJ4_IGNLU</name>
<protein>
    <recommendedName>
        <fullName evidence="6">Transposase Tc1-like domain-containing protein</fullName>
    </recommendedName>
</protein>
<evidence type="ECO:0000313" key="5">
    <source>
        <dbReference type="Proteomes" id="UP000801492"/>
    </source>
</evidence>
<dbReference type="GO" id="GO:0015074">
    <property type="term" value="P:DNA integration"/>
    <property type="evidence" value="ECO:0007669"/>
    <property type="project" value="InterPro"/>
</dbReference>
<gene>
    <name evidence="4" type="ORF">ILUMI_17193</name>
</gene>
<dbReference type="GO" id="GO:0006313">
    <property type="term" value="P:DNA transposition"/>
    <property type="evidence" value="ECO:0007669"/>
    <property type="project" value="InterPro"/>
</dbReference>